<feature type="transmembrane region" description="Helical" evidence="6">
    <location>
        <begin position="165"/>
        <end position="182"/>
    </location>
</feature>
<keyword evidence="8" id="KW-1185">Reference proteome</keyword>
<dbReference type="InterPro" id="IPR002781">
    <property type="entry name" value="TM_pro_TauE-like"/>
</dbReference>
<feature type="transmembrane region" description="Helical" evidence="6">
    <location>
        <begin position="241"/>
        <end position="258"/>
    </location>
</feature>
<evidence type="ECO:0000313" key="8">
    <source>
        <dbReference type="Proteomes" id="UP000198976"/>
    </source>
</evidence>
<evidence type="ECO:0000256" key="4">
    <source>
        <dbReference type="ARBA" id="ARBA00022989"/>
    </source>
</evidence>
<dbReference type="RefSeq" id="WP_092649167.1">
    <property type="nucleotide sequence ID" value="NZ_LT629792.1"/>
</dbReference>
<dbReference type="PANTHER" id="PTHR43701:SF2">
    <property type="entry name" value="MEMBRANE TRANSPORTER PROTEIN YJNA-RELATED"/>
    <property type="match status" value="1"/>
</dbReference>
<keyword evidence="5 6" id="KW-0472">Membrane</keyword>
<dbReference type="Proteomes" id="UP000198976">
    <property type="component" value="Chromosome I"/>
</dbReference>
<dbReference type="InterPro" id="IPR051598">
    <property type="entry name" value="TSUP/Inactive_protease-like"/>
</dbReference>
<organism evidence="7 8">
    <name type="scientific">Schaalia radingae</name>
    <dbReference type="NCBI Taxonomy" id="131110"/>
    <lineage>
        <taxon>Bacteria</taxon>
        <taxon>Bacillati</taxon>
        <taxon>Actinomycetota</taxon>
        <taxon>Actinomycetes</taxon>
        <taxon>Actinomycetales</taxon>
        <taxon>Actinomycetaceae</taxon>
        <taxon>Schaalia</taxon>
    </lineage>
</organism>
<evidence type="ECO:0000256" key="5">
    <source>
        <dbReference type="ARBA" id="ARBA00023136"/>
    </source>
</evidence>
<evidence type="ECO:0000256" key="2">
    <source>
        <dbReference type="ARBA" id="ARBA00009142"/>
    </source>
</evidence>
<accession>A0ABY0VCY1</accession>
<feature type="transmembrane region" description="Helical" evidence="6">
    <location>
        <begin position="74"/>
        <end position="93"/>
    </location>
</feature>
<feature type="transmembrane region" description="Helical" evidence="6">
    <location>
        <begin position="43"/>
        <end position="62"/>
    </location>
</feature>
<feature type="transmembrane region" description="Helical" evidence="6">
    <location>
        <begin position="99"/>
        <end position="120"/>
    </location>
</feature>
<evidence type="ECO:0000256" key="3">
    <source>
        <dbReference type="ARBA" id="ARBA00022692"/>
    </source>
</evidence>
<evidence type="ECO:0000256" key="6">
    <source>
        <dbReference type="RuleBase" id="RU363041"/>
    </source>
</evidence>
<comment type="subcellular location">
    <subcellularLocation>
        <location evidence="6">Cell membrane</location>
        <topology evidence="6">Multi-pass membrane protein</topology>
    </subcellularLocation>
    <subcellularLocation>
        <location evidence="1">Membrane</location>
        <topology evidence="1">Multi-pass membrane protein</topology>
    </subcellularLocation>
</comment>
<name>A0ABY0VCY1_9ACTO</name>
<feature type="transmembrane region" description="Helical" evidence="6">
    <location>
        <begin position="270"/>
        <end position="292"/>
    </location>
</feature>
<keyword evidence="4 6" id="KW-1133">Transmembrane helix</keyword>
<keyword evidence="3 6" id="KW-0812">Transmembrane</keyword>
<protein>
    <recommendedName>
        <fullName evidence="6">Probable membrane transporter protein</fullName>
    </recommendedName>
</protein>
<dbReference type="PANTHER" id="PTHR43701">
    <property type="entry name" value="MEMBRANE TRANSPORTER PROTEIN MJ0441-RELATED"/>
    <property type="match status" value="1"/>
</dbReference>
<evidence type="ECO:0000256" key="1">
    <source>
        <dbReference type="ARBA" id="ARBA00004141"/>
    </source>
</evidence>
<dbReference type="Pfam" id="PF01925">
    <property type="entry name" value="TauE"/>
    <property type="match status" value="1"/>
</dbReference>
<proteinExistence type="inferred from homology"/>
<reference evidence="7 8" key="1">
    <citation type="submission" date="2016-10" db="EMBL/GenBank/DDBJ databases">
        <authorList>
            <person name="Varghese N."/>
            <person name="Submissions S."/>
        </authorList>
    </citation>
    <scope>NUCLEOTIDE SEQUENCE [LARGE SCALE GENOMIC DNA]</scope>
    <source>
        <strain evidence="7 8">DSM 9169</strain>
    </source>
</reference>
<comment type="similarity">
    <text evidence="2 6">Belongs to the 4-toluene sulfonate uptake permease (TSUP) (TC 2.A.102) family.</text>
</comment>
<feature type="transmembrane region" description="Helical" evidence="6">
    <location>
        <begin position="218"/>
        <end position="235"/>
    </location>
</feature>
<evidence type="ECO:0000313" key="7">
    <source>
        <dbReference type="EMBL" id="SDU09508.1"/>
    </source>
</evidence>
<dbReference type="EMBL" id="LT629792">
    <property type="protein sequence ID" value="SDU09508.1"/>
    <property type="molecule type" value="Genomic_DNA"/>
</dbReference>
<sequence length="293" mass="29610">MMNIVAALAVGLAVGVVVGTLGAGGGILSVPILVYLLGQSPHSAAASSLIIVALTAVVSIVDHLRHGRVRIKEGLIFGALSCIGSLAGSRLSVLVDGTILMLCFGALLLCVGTLMIWRVLRRAGSSSGNASADALDDTLADGTDGDDADPSSTRIDEGARAPRRLFSLDGVNVWAPIAAATLTGFLTGFFGVGGGFAVVPMLLLVLKFPIKEASGTSLLIMIIASAMGLLSRVGTHVSVDWVVTLSFAAASMVGGIFGGKLTTRAKNSTLTLAFGGLLLIVAVATLVSTALAL</sequence>
<gene>
    <name evidence="7" type="ORF">SAMN04489714_2127</name>
</gene>
<keyword evidence="6" id="KW-1003">Cell membrane</keyword>